<evidence type="ECO:0000313" key="1">
    <source>
        <dbReference type="EMBL" id="QJW89095.1"/>
    </source>
</evidence>
<sequence length="203" mass="23173">MKTAKLVLICLMISAGLWDCRDSNNPTPQSNEMDYQIYKAIVDMDCINPPARQNNLLLVDYHTTKPLVDDWAVILRRGKSDSVTTDPAWQQFVGKIDSTQFTVHPLSEPIPTDCHQLRMLTQEQSEYYFGPRSTRSLQDIKNDFPNFDAVLYFSSVVYSADQTKAVCYRSRVCGGLCGTGDLFLLKRYPTGWRVVNMVMLWIA</sequence>
<gene>
    <name evidence="1" type="ORF">HNV11_06675</name>
</gene>
<keyword evidence="2" id="KW-1185">Reference proteome</keyword>
<organism evidence="1 2">
    <name type="scientific">Spirosoma taeanense</name>
    <dbReference type="NCBI Taxonomy" id="2735870"/>
    <lineage>
        <taxon>Bacteria</taxon>
        <taxon>Pseudomonadati</taxon>
        <taxon>Bacteroidota</taxon>
        <taxon>Cytophagia</taxon>
        <taxon>Cytophagales</taxon>
        <taxon>Cytophagaceae</taxon>
        <taxon>Spirosoma</taxon>
    </lineage>
</organism>
<dbReference type="KEGG" id="stae:HNV11_06675"/>
<reference evidence="1 2" key="1">
    <citation type="submission" date="2020-05" db="EMBL/GenBank/DDBJ databases">
        <title>Genome sequencing of Spirosoma sp. TS118.</title>
        <authorList>
            <person name="Lee J.-H."/>
            <person name="Jeong S."/>
            <person name="Zhao L."/>
            <person name="Jung J.-H."/>
            <person name="Kim M.-K."/>
            <person name="Lim S."/>
        </authorList>
    </citation>
    <scope>NUCLEOTIDE SEQUENCE [LARGE SCALE GENOMIC DNA]</scope>
    <source>
        <strain evidence="1 2">TS118</strain>
    </source>
</reference>
<name>A0A6M5Y5L8_9BACT</name>
<dbReference type="AlphaFoldDB" id="A0A6M5Y5L8"/>
<dbReference type="RefSeq" id="WP_171738933.1">
    <property type="nucleotide sequence ID" value="NZ_CP053435.1"/>
</dbReference>
<accession>A0A6M5Y5L8</accession>
<dbReference type="EMBL" id="CP053435">
    <property type="protein sequence ID" value="QJW89095.1"/>
    <property type="molecule type" value="Genomic_DNA"/>
</dbReference>
<proteinExistence type="predicted"/>
<dbReference type="Proteomes" id="UP000502756">
    <property type="component" value="Chromosome"/>
</dbReference>
<evidence type="ECO:0000313" key="2">
    <source>
        <dbReference type="Proteomes" id="UP000502756"/>
    </source>
</evidence>
<protein>
    <submittedName>
        <fullName evidence="1">Uncharacterized protein</fullName>
    </submittedName>
</protein>